<sequence length="193" mass="22516">MENAKSGVISQEMLDDLRQRTRFSEAELSRWFGEFRRECPTERVSQAEFERIYQRLFPDSDAQAYSSHVFRSFDVNGDGTLDFREYIIALHLTSSGLTSLKLEWAFSLFDVDNSGAITKGEVLEITRAIFKLIPEEERKDLPEDENTAEKRADKLWSYFGKKEKEKLLEGEFIEGVLENENALRLIQYEPKKK</sequence>
<keyword evidence="6" id="KW-1185">Reference proteome</keyword>
<evidence type="ECO:0000313" key="6">
    <source>
        <dbReference type="Proteomes" id="UP001369086"/>
    </source>
</evidence>
<dbReference type="SMART" id="SM00054">
    <property type="entry name" value="EFh"/>
    <property type="match status" value="2"/>
</dbReference>
<evidence type="ECO:0000259" key="4">
    <source>
        <dbReference type="PROSITE" id="PS50222"/>
    </source>
</evidence>
<organism evidence="5 6">
    <name type="scientific">Huso huso</name>
    <name type="common">Beluga</name>
    <name type="synonym">Acipenser huso</name>
    <dbReference type="NCBI Taxonomy" id="61971"/>
    <lineage>
        <taxon>Eukaryota</taxon>
        <taxon>Metazoa</taxon>
        <taxon>Chordata</taxon>
        <taxon>Craniata</taxon>
        <taxon>Vertebrata</taxon>
        <taxon>Euteleostomi</taxon>
        <taxon>Actinopterygii</taxon>
        <taxon>Chondrostei</taxon>
        <taxon>Acipenseriformes</taxon>
        <taxon>Acipenseridae</taxon>
        <taxon>Huso</taxon>
    </lineage>
</organism>
<keyword evidence="3" id="KW-0106">Calcium</keyword>
<dbReference type="Pfam" id="PF13202">
    <property type="entry name" value="EF-hand_5"/>
    <property type="match status" value="2"/>
</dbReference>
<dbReference type="PRINTS" id="PR00450">
    <property type="entry name" value="RECOVERIN"/>
</dbReference>
<protein>
    <submittedName>
        <fullName evidence="5">Visinin</fullName>
    </submittedName>
</protein>
<dbReference type="Gene3D" id="1.10.238.10">
    <property type="entry name" value="EF-hand"/>
    <property type="match status" value="2"/>
</dbReference>
<proteinExistence type="predicted"/>
<evidence type="ECO:0000256" key="1">
    <source>
        <dbReference type="ARBA" id="ARBA00022723"/>
    </source>
</evidence>
<dbReference type="PROSITE" id="PS00018">
    <property type="entry name" value="EF_HAND_1"/>
    <property type="match status" value="2"/>
</dbReference>
<dbReference type="PROSITE" id="PS50222">
    <property type="entry name" value="EF_HAND_2"/>
    <property type="match status" value="2"/>
</dbReference>
<keyword evidence="2" id="KW-0677">Repeat</keyword>
<evidence type="ECO:0000256" key="3">
    <source>
        <dbReference type="ARBA" id="ARBA00022837"/>
    </source>
</evidence>
<name>A0ABR0Y7L3_HUSHU</name>
<dbReference type="InterPro" id="IPR018247">
    <property type="entry name" value="EF_Hand_1_Ca_BS"/>
</dbReference>
<feature type="domain" description="EF-hand" evidence="4">
    <location>
        <begin position="61"/>
        <end position="96"/>
    </location>
</feature>
<dbReference type="PANTHER" id="PTHR23055:SF166">
    <property type="entry name" value="VISININ"/>
    <property type="match status" value="1"/>
</dbReference>
<accession>A0ABR0Y7L3</accession>
<dbReference type="CDD" id="cd00051">
    <property type="entry name" value="EFh"/>
    <property type="match status" value="1"/>
</dbReference>
<dbReference type="InterPro" id="IPR002048">
    <property type="entry name" value="EF_hand_dom"/>
</dbReference>
<dbReference type="SUPFAM" id="SSF47473">
    <property type="entry name" value="EF-hand"/>
    <property type="match status" value="1"/>
</dbReference>
<feature type="domain" description="EF-hand" evidence="4">
    <location>
        <begin position="97"/>
        <end position="132"/>
    </location>
</feature>
<dbReference type="PANTHER" id="PTHR23055">
    <property type="entry name" value="CALCIUM BINDING PROTEINS"/>
    <property type="match status" value="1"/>
</dbReference>
<dbReference type="InterPro" id="IPR011992">
    <property type="entry name" value="EF-hand-dom_pair"/>
</dbReference>
<evidence type="ECO:0000313" key="5">
    <source>
        <dbReference type="EMBL" id="KAK6468637.1"/>
    </source>
</evidence>
<keyword evidence="1" id="KW-0479">Metal-binding</keyword>
<dbReference type="InterPro" id="IPR028846">
    <property type="entry name" value="Recoverin"/>
</dbReference>
<gene>
    <name evidence="5" type="ORF">HHUSO_G33432</name>
</gene>
<dbReference type="Proteomes" id="UP001369086">
    <property type="component" value="Unassembled WGS sequence"/>
</dbReference>
<dbReference type="EMBL" id="JAHFZB010000043">
    <property type="protein sequence ID" value="KAK6468637.1"/>
    <property type="molecule type" value="Genomic_DNA"/>
</dbReference>
<comment type="caution">
    <text evidence="5">The sequence shown here is derived from an EMBL/GenBank/DDBJ whole genome shotgun (WGS) entry which is preliminary data.</text>
</comment>
<reference evidence="5 6" key="1">
    <citation type="submission" date="2021-05" db="EMBL/GenBank/DDBJ databases">
        <authorList>
            <person name="Zahm M."/>
            <person name="Klopp C."/>
            <person name="Cabau C."/>
            <person name="Kuhl H."/>
            <person name="Suciu R."/>
            <person name="Ciorpac M."/>
            <person name="Holostenco D."/>
            <person name="Gessner J."/>
            <person name="Wuertz S."/>
            <person name="Hohne C."/>
            <person name="Stock M."/>
            <person name="Gislard M."/>
            <person name="Lluch J."/>
            <person name="Milhes M."/>
            <person name="Lampietro C."/>
            <person name="Lopez Roques C."/>
            <person name="Donnadieu C."/>
            <person name="Du K."/>
            <person name="Schartl M."/>
            <person name="Guiguen Y."/>
        </authorList>
    </citation>
    <scope>NUCLEOTIDE SEQUENCE [LARGE SCALE GENOMIC DNA]</scope>
    <source>
        <strain evidence="5">Hh-F2</strain>
        <tissue evidence="5">Blood</tissue>
    </source>
</reference>
<evidence type="ECO:0000256" key="2">
    <source>
        <dbReference type="ARBA" id="ARBA00022737"/>
    </source>
</evidence>